<keyword evidence="3" id="KW-1185">Reference proteome</keyword>
<keyword evidence="1" id="KW-0732">Signal</keyword>
<evidence type="ECO:0008006" key="4">
    <source>
        <dbReference type="Google" id="ProtNLM"/>
    </source>
</evidence>
<dbReference type="Gene3D" id="2.40.128.20">
    <property type="match status" value="1"/>
</dbReference>
<proteinExistence type="predicted"/>
<dbReference type="Proteomes" id="UP000027135">
    <property type="component" value="Unassembled WGS sequence"/>
</dbReference>
<evidence type="ECO:0000256" key="1">
    <source>
        <dbReference type="SAM" id="SignalP"/>
    </source>
</evidence>
<dbReference type="SUPFAM" id="SSF50814">
    <property type="entry name" value="Lipocalins"/>
    <property type="match status" value="1"/>
</dbReference>
<dbReference type="InterPro" id="IPR022272">
    <property type="entry name" value="Lipocalin_CS"/>
</dbReference>
<evidence type="ECO:0000313" key="2">
    <source>
        <dbReference type="EMBL" id="KDR02781.1"/>
    </source>
</evidence>
<gene>
    <name evidence="2" type="ORF">L798_05073</name>
</gene>
<feature type="chain" id="PRO_5001647519" description="Apolipoprotein D" evidence="1">
    <location>
        <begin position="22"/>
        <end position="84"/>
    </location>
</feature>
<feature type="signal peptide" evidence="1">
    <location>
        <begin position="1"/>
        <end position="21"/>
    </location>
</feature>
<protein>
    <recommendedName>
        <fullName evidence="4">Apolipoprotein D</fullName>
    </recommendedName>
</protein>
<sequence length="84" mass="9725">MADERCTLLLLMVFVVKQLSAEELTCDPKTVSLKDFNIDKFLGTWYEVYHYPANPQEHYYCCIDDYEKTLAGDVTIASSLYDKT</sequence>
<dbReference type="InterPro" id="IPR012674">
    <property type="entry name" value="Calycin"/>
</dbReference>
<organism evidence="2 3">
    <name type="scientific">Zootermopsis nevadensis</name>
    <name type="common">Dampwood termite</name>
    <dbReference type="NCBI Taxonomy" id="136037"/>
    <lineage>
        <taxon>Eukaryota</taxon>
        <taxon>Metazoa</taxon>
        <taxon>Ecdysozoa</taxon>
        <taxon>Arthropoda</taxon>
        <taxon>Hexapoda</taxon>
        <taxon>Insecta</taxon>
        <taxon>Pterygota</taxon>
        <taxon>Neoptera</taxon>
        <taxon>Polyneoptera</taxon>
        <taxon>Dictyoptera</taxon>
        <taxon>Blattodea</taxon>
        <taxon>Blattoidea</taxon>
        <taxon>Termitoidae</taxon>
        <taxon>Termopsidae</taxon>
        <taxon>Zootermopsis</taxon>
    </lineage>
</organism>
<name>A0A067QF30_ZOONE</name>
<accession>A0A067QF30</accession>
<evidence type="ECO:0000313" key="3">
    <source>
        <dbReference type="Proteomes" id="UP000027135"/>
    </source>
</evidence>
<dbReference type="InParanoid" id="A0A067QF30"/>
<dbReference type="PROSITE" id="PS00213">
    <property type="entry name" value="LIPOCALIN"/>
    <property type="match status" value="1"/>
</dbReference>
<dbReference type="EMBL" id="KK853645">
    <property type="protein sequence ID" value="KDR02781.1"/>
    <property type="molecule type" value="Genomic_DNA"/>
</dbReference>
<reference evidence="2 3" key="1">
    <citation type="journal article" date="2014" name="Nat. Commun.">
        <title>Molecular traces of alternative social organization in a termite genome.</title>
        <authorList>
            <person name="Terrapon N."/>
            <person name="Li C."/>
            <person name="Robertson H.M."/>
            <person name="Ji L."/>
            <person name="Meng X."/>
            <person name="Booth W."/>
            <person name="Chen Z."/>
            <person name="Childers C.P."/>
            <person name="Glastad K.M."/>
            <person name="Gokhale K."/>
            <person name="Gowin J."/>
            <person name="Gronenberg W."/>
            <person name="Hermansen R.A."/>
            <person name="Hu H."/>
            <person name="Hunt B.G."/>
            <person name="Huylmans A.K."/>
            <person name="Khalil S.M."/>
            <person name="Mitchell R.D."/>
            <person name="Munoz-Torres M.C."/>
            <person name="Mustard J.A."/>
            <person name="Pan H."/>
            <person name="Reese J.T."/>
            <person name="Scharf M.E."/>
            <person name="Sun F."/>
            <person name="Vogel H."/>
            <person name="Xiao J."/>
            <person name="Yang W."/>
            <person name="Yang Z."/>
            <person name="Yang Z."/>
            <person name="Zhou J."/>
            <person name="Zhu J."/>
            <person name="Brent C.S."/>
            <person name="Elsik C.G."/>
            <person name="Goodisman M.A."/>
            <person name="Liberles D.A."/>
            <person name="Roe R.M."/>
            <person name="Vargo E.L."/>
            <person name="Vilcinskas A."/>
            <person name="Wang J."/>
            <person name="Bornberg-Bauer E."/>
            <person name="Korb J."/>
            <person name="Zhang G."/>
            <person name="Liebig J."/>
        </authorList>
    </citation>
    <scope>NUCLEOTIDE SEQUENCE [LARGE SCALE GENOMIC DNA]</scope>
    <source>
        <tissue evidence="2">Whole organism</tissue>
    </source>
</reference>
<dbReference type="AlphaFoldDB" id="A0A067QF30"/>